<keyword evidence="1" id="KW-0732">Signal</keyword>
<dbReference type="Proteomes" id="UP000580250">
    <property type="component" value="Unassembled WGS sequence"/>
</dbReference>
<gene>
    <name evidence="2" type="ORF">MENT_LOCUS56772</name>
</gene>
<name>A0A6V7XUU7_MELEN</name>
<evidence type="ECO:0000313" key="3">
    <source>
        <dbReference type="Proteomes" id="UP000580250"/>
    </source>
</evidence>
<feature type="signal peptide" evidence="1">
    <location>
        <begin position="1"/>
        <end position="19"/>
    </location>
</feature>
<dbReference type="OrthoDB" id="5902389at2759"/>
<feature type="chain" id="PRO_5028094285" evidence="1">
    <location>
        <begin position="20"/>
        <end position="184"/>
    </location>
</feature>
<dbReference type="EMBL" id="CAJEWN010002319">
    <property type="protein sequence ID" value="CAD2203106.1"/>
    <property type="molecule type" value="Genomic_DNA"/>
</dbReference>
<dbReference type="AlphaFoldDB" id="A0A6V7XUU7"/>
<proteinExistence type="predicted"/>
<comment type="caution">
    <text evidence="2">The sequence shown here is derived from an EMBL/GenBank/DDBJ whole genome shotgun (WGS) entry which is preliminary data.</text>
</comment>
<reference evidence="2 3" key="1">
    <citation type="submission" date="2020-08" db="EMBL/GenBank/DDBJ databases">
        <authorList>
            <person name="Koutsovoulos G."/>
            <person name="Danchin GJ E."/>
        </authorList>
    </citation>
    <scope>NUCLEOTIDE SEQUENCE [LARGE SCALE GENOMIC DNA]</scope>
</reference>
<accession>A0A6V7XUU7</accession>
<evidence type="ECO:0000256" key="1">
    <source>
        <dbReference type="SAM" id="SignalP"/>
    </source>
</evidence>
<organism evidence="2 3">
    <name type="scientific">Meloidogyne enterolobii</name>
    <name type="common">Root-knot nematode worm</name>
    <name type="synonym">Meloidogyne mayaguensis</name>
    <dbReference type="NCBI Taxonomy" id="390850"/>
    <lineage>
        <taxon>Eukaryota</taxon>
        <taxon>Metazoa</taxon>
        <taxon>Ecdysozoa</taxon>
        <taxon>Nematoda</taxon>
        <taxon>Chromadorea</taxon>
        <taxon>Rhabditida</taxon>
        <taxon>Tylenchina</taxon>
        <taxon>Tylenchomorpha</taxon>
        <taxon>Tylenchoidea</taxon>
        <taxon>Meloidogynidae</taxon>
        <taxon>Meloidogyninae</taxon>
        <taxon>Meloidogyne</taxon>
    </lineage>
</organism>
<sequence length="184" mass="21405">MYFVIPSILFFSLFFYSSTDDYEKHNTPPTPSPTCPPDGTPFVYRNLKYERVTFGDCYGIGFLPPKHIEIEIEKHNKYFLIALFGSNEWGSEEGYFYLQFSTLEYIYVTPGFDVIEFKTDNNFKLDFFALQNNTIKVVISNPYGKSYEYIHHAEKDLRNLSAVLYGGDHVLKKVTLLKDGYDSE</sequence>
<evidence type="ECO:0000313" key="2">
    <source>
        <dbReference type="EMBL" id="CAD2203106.1"/>
    </source>
</evidence>
<protein>
    <submittedName>
        <fullName evidence="2">Uncharacterized protein</fullName>
    </submittedName>
</protein>